<reference evidence="4 5" key="1">
    <citation type="submission" date="2013-11" db="EMBL/GenBank/DDBJ databases">
        <title>The Genome Sequence of Phytophthora parasitica P1976.</title>
        <authorList>
            <consortium name="The Broad Institute Genomics Platform"/>
            <person name="Russ C."/>
            <person name="Tyler B."/>
            <person name="Panabieres F."/>
            <person name="Shan W."/>
            <person name="Tripathy S."/>
            <person name="Grunwald N."/>
            <person name="Machado M."/>
            <person name="Johnson C.S."/>
            <person name="Walker B."/>
            <person name="Young S."/>
            <person name="Zeng Q."/>
            <person name="Gargeya S."/>
            <person name="Fitzgerald M."/>
            <person name="Haas B."/>
            <person name="Abouelleil A."/>
            <person name="Allen A.W."/>
            <person name="Alvarado L."/>
            <person name="Arachchi H.M."/>
            <person name="Berlin A.M."/>
            <person name="Chapman S.B."/>
            <person name="Gainer-Dewar J."/>
            <person name="Goldberg J."/>
            <person name="Griggs A."/>
            <person name="Gujja S."/>
            <person name="Hansen M."/>
            <person name="Howarth C."/>
            <person name="Imamovic A."/>
            <person name="Ireland A."/>
            <person name="Larimer J."/>
            <person name="McCowan C."/>
            <person name="Murphy C."/>
            <person name="Pearson M."/>
            <person name="Poon T.W."/>
            <person name="Priest M."/>
            <person name="Roberts A."/>
            <person name="Saif S."/>
            <person name="Shea T."/>
            <person name="Sisk P."/>
            <person name="Sykes S."/>
            <person name="Wortman J."/>
            <person name="Nusbaum C."/>
            <person name="Birren B."/>
        </authorList>
    </citation>
    <scope>NUCLEOTIDE SEQUENCE [LARGE SCALE GENOMIC DNA]</scope>
    <source>
        <strain evidence="4 5">P1976</strain>
    </source>
</reference>
<dbReference type="Proteomes" id="UP000028582">
    <property type="component" value="Unassembled WGS sequence"/>
</dbReference>
<dbReference type="InterPro" id="IPR035892">
    <property type="entry name" value="C2_domain_sf"/>
</dbReference>
<dbReference type="SUPFAM" id="SSF49562">
    <property type="entry name" value="C2 domain (Calcium/lipid-binding domain, CaLB)"/>
    <property type="match status" value="1"/>
</dbReference>
<dbReference type="PROSITE" id="PS50004">
    <property type="entry name" value="C2"/>
    <property type="match status" value="1"/>
</dbReference>
<keyword evidence="2" id="KW-0106">Calcium</keyword>
<dbReference type="InterPro" id="IPR006614">
    <property type="entry name" value="Peroxin/Ferlin"/>
</dbReference>
<sequence>MSGMHTLQVTLVRAGDLAASDFGFMGMGGKSDPYVVFKVGRVSQKSSVVPSSLNPRWDPAETFQFQVDRPKEKCLEVHVMDYDRFMKDDCIGNANLALAPFLEKKQSEVVSYELEVPPDYDKQKRKSVLFLEIKVTPNEQVDQILELWENQRYHIVKKWTTDTHISGSTERKRWSSVTDANISSNAFEEVAPKVPSHLKAEGWTLDVSQGDDNGWIYAPSFSGPWQKDPFTLAMVRRRKWINRCTAPDNQ</sequence>
<evidence type="ECO:0000256" key="2">
    <source>
        <dbReference type="ARBA" id="ARBA00022837"/>
    </source>
</evidence>
<feature type="domain" description="C2" evidence="3">
    <location>
        <begin position="1"/>
        <end position="111"/>
    </location>
</feature>
<keyword evidence="1" id="KW-0479">Metal-binding</keyword>
<gene>
    <name evidence="4" type="ORF">F444_21159</name>
</gene>
<evidence type="ECO:0000259" key="3">
    <source>
        <dbReference type="PROSITE" id="PS50004"/>
    </source>
</evidence>
<dbReference type="GO" id="GO:0046872">
    <property type="term" value="F:metal ion binding"/>
    <property type="evidence" value="ECO:0007669"/>
    <property type="project" value="UniProtKB-KW"/>
</dbReference>
<dbReference type="PANTHER" id="PTHR45911">
    <property type="entry name" value="C2 DOMAIN-CONTAINING PROTEIN"/>
    <property type="match status" value="1"/>
</dbReference>
<dbReference type="CDD" id="cd00030">
    <property type="entry name" value="C2"/>
    <property type="match status" value="1"/>
</dbReference>
<evidence type="ECO:0000313" key="4">
    <source>
        <dbReference type="EMBL" id="ETO60682.1"/>
    </source>
</evidence>
<proteinExistence type="predicted"/>
<protein>
    <recommendedName>
        <fullName evidence="3">C2 domain-containing protein</fullName>
    </recommendedName>
</protein>
<dbReference type="PRINTS" id="PR00360">
    <property type="entry name" value="C2DOMAIN"/>
</dbReference>
<evidence type="ECO:0000313" key="5">
    <source>
        <dbReference type="Proteomes" id="UP000028582"/>
    </source>
</evidence>
<dbReference type="GO" id="GO:0016020">
    <property type="term" value="C:membrane"/>
    <property type="evidence" value="ECO:0007669"/>
    <property type="project" value="InterPro"/>
</dbReference>
<comment type="caution">
    <text evidence="4">The sequence shown here is derived from an EMBL/GenBank/DDBJ whole genome shotgun (WGS) entry which is preliminary data.</text>
</comment>
<organism evidence="4 5">
    <name type="scientific">Phytophthora nicotianae P1976</name>
    <dbReference type="NCBI Taxonomy" id="1317066"/>
    <lineage>
        <taxon>Eukaryota</taxon>
        <taxon>Sar</taxon>
        <taxon>Stramenopiles</taxon>
        <taxon>Oomycota</taxon>
        <taxon>Peronosporomycetes</taxon>
        <taxon>Peronosporales</taxon>
        <taxon>Peronosporaceae</taxon>
        <taxon>Phytophthora</taxon>
    </lineage>
</organism>
<dbReference type="EMBL" id="ANJA01003901">
    <property type="protein sequence ID" value="ETO60682.1"/>
    <property type="molecule type" value="Genomic_DNA"/>
</dbReference>
<dbReference type="PANTHER" id="PTHR45911:SF7">
    <property type="entry name" value="C2 DOMAIN-CONTAINING PROTEIN"/>
    <property type="match status" value="1"/>
</dbReference>
<dbReference type="Pfam" id="PF00168">
    <property type="entry name" value="C2"/>
    <property type="match status" value="1"/>
</dbReference>
<accession>A0A080Z221</accession>
<dbReference type="SMART" id="SM00239">
    <property type="entry name" value="C2"/>
    <property type="match status" value="1"/>
</dbReference>
<dbReference type="SMART" id="SM00694">
    <property type="entry name" value="DysFC"/>
    <property type="match status" value="1"/>
</dbReference>
<dbReference type="InterPro" id="IPR000008">
    <property type="entry name" value="C2_dom"/>
</dbReference>
<dbReference type="AlphaFoldDB" id="A0A080Z221"/>
<evidence type="ECO:0000256" key="1">
    <source>
        <dbReference type="ARBA" id="ARBA00022723"/>
    </source>
</evidence>
<dbReference type="Gene3D" id="2.60.40.150">
    <property type="entry name" value="C2 domain"/>
    <property type="match status" value="1"/>
</dbReference>
<name>A0A080Z221_PHYNI</name>